<evidence type="ECO:0000256" key="12">
    <source>
        <dbReference type="ARBA" id="ARBA00023012"/>
    </source>
</evidence>
<dbReference type="InterPro" id="IPR050428">
    <property type="entry name" value="TCS_sensor_his_kinase"/>
</dbReference>
<dbReference type="PRINTS" id="PR00344">
    <property type="entry name" value="BCTRLSENSOR"/>
</dbReference>
<reference evidence="17 19" key="1">
    <citation type="submission" date="2016-06" db="EMBL/GenBank/DDBJ databases">
        <authorList>
            <person name="Kjaerup R.B."/>
            <person name="Dalgaard T.S."/>
            <person name="Juul-Madsen H.R."/>
        </authorList>
    </citation>
    <scope>NUCLEOTIDE SEQUENCE [LARGE SCALE GENOMIC DNA]</scope>
    <source>
        <strain evidence="17">Orrdi1</strain>
    </source>
</reference>
<dbReference type="NCBIfam" id="TIGR01386">
    <property type="entry name" value="cztS_silS_copS"/>
    <property type="match status" value="1"/>
</dbReference>
<evidence type="ECO:0000256" key="8">
    <source>
        <dbReference type="ARBA" id="ARBA00022741"/>
    </source>
</evidence>
<dbReference type="PANTHER" id="PTHR45436:SF9">
    <property type="entry name" value="SENSOR PROTEIN"/>
    <property type="match status" value="1"/>
</dbReference>
<keyword evidence="10 14" id="KW-0067">ATP-binding</keyword>
<dbReference type="EMBL" id="LT907988">
    <property type="protein sequence ID" value="SOE51977.1"/>
    <property type="molecule type" value="Genomic_DNA"/>
</dbReference>
<evidence type="ECO:0000313" key="19">
    <source>
        <dbReference type="Proteomes" id="UP000078558"/>
    </source>
</evidence>
<dbReference type="SUPFAM" id="SSF55874">
    <property type="entry name" value="ATPase domain of HSP90 chaperone/DNA topoisomerase II/histidine kinase"/>
    <property type="match status" value="1"/>
</dbReference>
<dbReference type="Proteomes" id="UP000078558">
    <property type="component" value="Chromosome I"/>
</dbReference>
<evidence type="ECO:0000256" key="11">
    <source>
        <dbReference type="ARBA" id="ARBA00022989"/>
    </source>
</evidence>
<evidence type="ECO:0000256" key="1">
    <source>
        <dbReference type="ARBA" id="ARBA00000085"/>
    </source>
</evidence>
<feature type="transmembrane region" description="Helical" evidence="14">
    <location>
        <begin position="12"/>
        <end position="33"/>
    </location>
</feature>
<comment type="function">
    <text evidence="14">Member of a two-component regulatory system.</text>
</comment>
<evidence type="ECO:0000256" key="3">
    <source>
        <dbReference type="ARBA" id="ARBA00022475"/>
    </source>
</evidence>
<dbReference type="InterPro" id="IPR036890">
    <property type="entry name" value="HATPase_C_sf"/>
</dbReference>
<dbReference type="InterPro" id="IPR036097">
    <property type="entry name" value="HisK_dim/P_sf"/>
</dbReference>
<evidence type="ECO:0000256" key="2">
    <source>
        <dbReference type="ARBA" id="ARBA00004533"/>
    </source>
</evidence>
<dbReference type="FunFam" id="1.10.287.130:FF:000001">
    <property type="entry name" value="Two-component sensor histidine kinase"/>
    <property type="match status" value="1"/>
</dbReference>
<organism evidence="17 19">
    <name type="scientific">Orrella dioscoreae</name>
    <dbReference type="NCBI Taxonomy" id="1851544"/>
    <lineage>
        <taxon>Bacteria</taxon>
        <taxon>Pseudomonadati</taxon>
        <taxon>Pseudomonadota</taxon>
        <taxon>Betaproteobacteria</taxon>
        <taxon>Burkholderiales</taxon>
        <taxon>Alcaligenaceae</taxon>
        <taxon>Orrella</taxon>
    </lineage>
</organism>
<proteinExistence type="predicted"/>
<keyword evidence="6 14" id="KW-0808">Transferase</keyword>
<dbReference type="SUPFAM" id="SSF47384">
    <property type="entry name" value="Homodimeric domain of signal transducing histidine kinase"/>
    <property type="match status" value="1"/>
</dbReference>
<dbReference type="PROSITE" id="PS50109">
    <property type="entry name" value="HIS_KIN"/>
    <property type="match status" value="1"/>
</dbReference>
<dbReference type="AlphaFoldDB" id="A0A1C3K359"/>
<keyword evidence="4 14" id="KW-0997">Cell inner membrane</keyword>
<dbReference type="PROSITE" id="PS50885">
    <property type="entry name" value="HAMP"/>
    <property type="match status" value="1"/>
</dbReference>
<reference evidence="18 19" key="2">
    <citation type="submission" date="2017-08" db="EMBL/GenBank/DDBJ databases">
        <authorList>
            <person name="de Groot N.N."/>
        </authorList>
    </citation>
    <scope>NUCLEOTIDE SEQUENCE [LARGE SCALE GENOMIC DNA]</scope>
    <source>
        <strain evidence="18">Orrdi1</strain>
    </source>
</reference>
<evidence type="ECO:0000256" key="9">
    <source>
        <dbReference type="ARBA" id="ARBA00022777"/>
    </source>
</evidence>
<dbReference type="InterPro" id="IPR004358">
    <property type="entry name" value="Sig_transdc_His_kin-like_C"/>
</dbReference>
<protein>
    <recommendedName>
        <fullName evidence="14">Sensor protein</fullName>
        <ecNumber evidence="14">2.7.13.3</ecNumber>
    </recommendedName>
</protein>
<dbReference type="GO" id="GO:0005886">
    <property type="term" value="C:plasma membrane"/>
    <property type="evidence" value="ECO:0007669"/>
    <property type="project" value="UniProtKB-SubCell"/>
</dbReference>
<dbReference type="PROSITE" id="PS51257">
    <property type="entry name" value="PROKAR_LIPOPROTEIN"/>
    <property type="match status" value="1"/>
</dbReference>
<dbReference type="CDD" id="cd00082">
    <property type="entry name" value="HisKA"/>
    <property type="match status" value="1"/>
</dbReference>
<dbReference type="GO" id="GO:0000155">
    <property type="term" value="F:phosphorelay sensor kinase activity"/>
    <property type="evidence" value="ECO:0007669"/>
    <property type="project" value="InterPro"/>
</dbReference>
<dbReference type="Pfam" id="PF02518">
    <property type="entry name" value="HATPase_c"/>
    <property type="match status" value="1"/>
</dbReference>
<comment type="catalytic activity">
    <reaction evidence="1 14">
        <text>ATP + protein L-histidine = ADP + protein N-phospho-L-histidine.</text>
        <dbReference type="EC" id="2.7.13.3"/>
    </reaction>
</comment>
<evidence type="ECO:0000313" key="17">
    <source>
        <dbReference type="EMBL" id="SBT25807.1"/>
    </source>
</evidence>
<dbReference type="STRING" id="1851544.ODI_01434"/>
<dbReference type="InterPro" id="IPR005467">
    <property type="entry name" value="His_kinase_dom"/>
</dbReference>
<keyword evidence="9 14" id="KW-0418">Kinase</keyword>
<sequence length="458" mass="51361">MIRKLSLAWRLAIMFAVTAAAVFSCVAVFLYCVMTDSVRGQIRGELMFQHVLLDPMLRERHTEEEWQVVRQKLSGMTQDGGRMRYWIMSDDPRYRYGNALATKTGQPLTDEEIAFVKDEAQRVWCVMSRTIAALGDRPAVRFVVAQDSTSYLATKESFTRILRTTSALGILLVAALGYWIAKLGLWPVRQLSREANALPPGDPRQRLRLEKLAPEIHQLGVSFNNALARRESAWLQLEGFNADVAHELRTPLTNLIGQTQVALSQRRDVDELQDILMSNLEELERMSNIVNDMLFLSCAENGVRAAELSQVSLRHEAQKTADYLEDAFLLRDMRVTLDGDASACVDRRLFHRALANLLSNSARYARRGTQVTVTIAVVGARVQVRVADQGEPIPPAQRARLFERFYRGDAARAQSGAHHGLGLSIVRAIAVMHGGEAFADSQDGINTFGFSMMRRPET</sequence>
<evidence type="ECO:0000259" key="16">
    <source>
        <dbReference type="PROSITE" id="PS50885"/>
    </source>
</evidence>
<gene>
    <name evidence="17" type="ORF">ODI_01434</name>
    <name evidence="18" type="ORF">ODI_R3831</name>
</gene>
<dbReference type="Pfam" id="PF00512">
    <property type="entry name" value="HisKA"/>
    <property type="match status" value="1"/>
</dbReference>
<feature type="domain" description="HAMP" evidence="16">
    <location>
        <begin position="182"/>
        <end position="235"/>
    </location>
</feature>
<evidence type="ECO:0000256" key="5">
    <source>
        <dbReference type="ARBA" id="ARBA00022553"/>
    </source>
</evidence>
<keyword evidence="13 14" id="KW-0472">Membrane</keyword>
<keyword evidence="5" id="KW-0597">Phosphoprotein</keyword>
<keyword evidence="3 14" id="KW-1003">Cell membrane</keyword>
<feature type="transmembrane region" description="Helical" evidence="14">
    <location>
        <begin position="161"/>
        <end position="181"/>
    </location>
</feature>
<dbReference type="RefSeq" id="WP_067754418.1">
    <property type="nucleotide sequence ID" value="NZ_LT907988.1"/>
</dbReference>
<dbReference type="SMART" id="SM00388">
    <property type="entry name" value="HisKA"/>
    <property type="match status" value="1"/>
</dbReference>
<dbReference type="KEGG" id="odi:ODI_R3831"/>
<dbReference type="InterPro" id="IPR006290">
    <property type="entry name" value="CztS_silS_copS"/>
</dbReference>
<dbReference type="EC" id="2.7.13.3" evidence="14"/>
<keyword evidence="12 14" id="KW-0902">Two-component regulatory system</keyword>
<dbReference type="Gene3D" id="3.30.565.10">
    <property type="entry name" value="Histidine kinase-like ATPase, C-terminal domain"/>
    <property type="match status" value="1"/>
</dbReference>
<keyword evidence="7 14" id="KW-0812">Transmembrane</keyword>
<accession>A0A1C3K359</accession>
<dbReference type="CDD" id="cd00075">
    <property type="entry name" value="HATPase"/>
    <property type="match status" value="1"/>
</dbReference>
<dbReference type="InterPro" id="IPR003594">
    <property type="entry name" value="HATPase_dom"/>
</dbReference>
<dbReference type="SMART" id="SM00387">
    <property type="entry name" value="HATPase_c"/>
    <property type="match status" value="1"/>
</dbReference>
<keyword evidence="8 14" id="KW-0547">Nucleotide-binding</keyword>
<evidence type="ECO:0000259" key="15">
    <source>
        <dbReference type="PROSITE" id="PS50109"/>
    </source>
</evidence>
<dbReference type="EMBL" id="FLRC01000022">
    <property type="protein sequence ID" value="SBT25807.1"/>
    <property type="molecule type" value="Genomic_DNA"/>
</dbReference>
<evidence type="ECO:0000256" key="6">
    <source>
        <dbReference type="ARBA" id="ARBA00022679"/>
    </source>
</evidence>
<dbReference type="OrthoDB" id="9786919at2"/>
<evidence type="ECO:0000256" key="13">
    <source>
        <dbReference type="ARBA" id="ARBA00023136"/>
    </source>
</evidence>
<dbReference type="PANTHER" id="PTHR45436">
    <property type="entry name" value="SENSOR HISTIDINE KINASE YKOH"/>
    <property type="match status" value="1"/>
</dbReference>
<evidence type="ECO:0000256" key="7">
    <source>
        <dbReference type="ARBA" id="ARBA00022692"/>
    </source>
</evidence>
<feature type="domain" description="Histidine kinase" evidence="15">
    <location>
        <begin position="243"/>
        <end position="456"/>
    </location>
</feature>
<comment type="subcellular location">
    <subcellularLocation>
        <location evidence="2 14">Cell inner membrane</location>
    </subcellularLocation>
</comment>
<evidence type="ECO:0000256" key="4">
    <source>
        <dbReference type="ARBA" id="ARBA00022519"/>
    </source>
</evidence>
<evidence type="ECO:0000256" key="14">
    <source>
        <dbReference type="RuleBase" id="RU364088"/>
    </source>
</evidence>
<dbReference type="GO" id="GO:0005524">
    <property type="term" value="F:ATP binding"/>
    <property type="evidence" value="ECO:0007669"/>
    <property type="project" value="UniProtKB-KW"/>
</dbReference>
<evidence type="ECO:0000256" key="10">
    <source>
        <dbReference type="ARBA" id="ARBA00022840"/>
    </source>
</evidence>
<keyword evidence="11 14" id="KW-1133">Transmembrane helix</keyword>
<dbReference type="Gene3D" id="6.10.340.10">
    <property type="match status" value="1"/>
</dbReference>
<evidence type="ECO:0000313" key="18">
    <source>
        <dbReference type="EMBL" id="SOE51977.1"/>
    </source>
</evidence>
<name>A0A1C3K359_9BURK</name>
<dbReference type="Gene3D" id="1.10.287.130">
    <property type="match status" value="1"/>
</dbReference>
<keyword evidence="19" id="KW-1185">Reference proteome</keyword>
<dbReference type="InterPro" id="IPR003660">
    <property type="entry name" value="HAMP_dom"/>
</dbReference>
<dbReference type="InterPro" id="IPR003661">
    <property type="entry name" value="HisK_dim/P_dom"/>
</dbReference>